<reference evidence="2 3" key="1">
    <citation type="submission" date="2024-09" db="EMBL/GenBank/DDBJ databases">
        <authorList>
            <person name="Sun Q."/>
            <person name="Mori K."/>
        </authorList>
    </citation>
    <scope>NUCLEOTIDE SEQUENCE [LARGE SCALE GENOMIC DNA]</scope>
    <source>
        <strain evidence="2 3">CECT 7682</strain>
    </source>
</reference>
<keyword evidence="1" id="KW-0732">Signal</keyword>
<organism evidence="2 3">
    <name type="scientific">Echinicola jeungdonensis</name>
    <dbReference type="NCBI Taxonomy" id="709343"/>
    <lineage>
        <taxon>Bacteria</taxon>
        <taxon>Pseudomonadati</taxon>
        <taxon>Bacteroidota</taxon>
        <taxon>Cytophagia</taxon>
        <taxon>Cytophagales</taxon>
        <taxon>Cyclobacteriaceae</taxon>
        <taxon>Echinicola</taxon>
    </lineage>
</organism>
<accession>A0ABV5J0X8</accession>
<feature type="signal peptide" evidence="1">
    <location>
        <begin position="1"/>
        <end position="20"/>
    </location>
</feature>
<comment type="caution">
    <text evidence="2">The sequence shown here is derived from an EMBL/GenBank/DDBJ whole genome shotgun (WGS) entry which is preliminary data.</text>
</comment>
<dbReference type="Proteomes" id="UP001589654">
    <property type="component" value="Unassembled WGS sequence"/>
</dbReference>
<evidence type="ECO:0000313" key="3">
    <source>
        <dbReference type="Proteomes" id="UP001589654"/>
    </source>
</evidence>
<name>A0ABV5J0X8_9BACT</name>
<protein>
    <recommendedName>
        <fullName evidence="4">PepSY domain-containing protein</fullName>
    </recommendedName>
</protein>
<evidence type="ECO:0008006" key="4">
    <source>
        <dbReference type="Google" id="ProtNLM"/>
    </source>
</evidence>
<dbReference type="RefSeq" id="WP_290246728.1">
    <property type="nucleotide sequence ID" value="NZ_JAUFQT010000001.1"/>
</dbReference>
<gene>
    <name evidence="2" type="ORF">ACFFUR_01525</name>
</gene>
<feature type="chain" id="PRO_5046240356" description="PepSY domain-containing protein" evidence="1">
    <location>
        <begin position="21"/>
        <end position="103"/>
    </location>
</feature>
<evidence type="ECO:0000313" key="2">
    <source>
        <dbReference type="EMBL" id="MFB9210473.1"/>
    </source>
</evidence>
<sequence length="103" mass="11356">MKKLVLIFAFGVFTAAGVQALPVNESPAFVQTVQDKVEISPEDLPQAVKDTIGESEETKELTISKAYQITDDEGKVIYKVKFGTEEEGITKKYDAEGNEIVEE</sequence>
<dbReference type="EMBL" id="JBHMEW010000008">
    <property type="protein sequence ID" value="MFB9210473.1"/>
    <property type="molecule type" value="Genomic_DNA"/>
</dbReference>
<proteinExistence type="predicted"/>
<keyword evidence="3" id="KW-1185">Reference proteome</keyword>
<evidence type="ECO:0000256" key="1">
    <source>
        <dbReference type="SAM" id="SignalP"/>
    </source>
</evidence>
<dbReference type="Gene3D" id="3.10.450.360">
    <property type="match status" value="1"/>
</dbReference>